<evidence type="ECO:0000256" key="2">
    <source>
        <dbReference type="SAM" id="Phobius"/>
    </source>
</evidence>
<dbReference type="Proteomes" id="UP001220964">
    <property type="component" value="Unassembled WGS sequence"/>
</dbReference>
<dbReference type="InterPro" id="IPR013786">
    <property type="entry name" value="AcylCoA_DH/ox_N"/>
</dbReference>
<evidence type="ECO:0000259" key="3">
    <source>
        <dbReference type="Pfam" id="PF02771"/>
    </source>
</evidence>
<dbReference type="InterPro" id="IPR036250">
    <property type="entry name" value="AcylCo_DH-like_C"/>
</dbReference>
<dbReference type="SUPFAM" id="SSF47203">
    <property type="entry name" value="Acyl-CoA dehydrogenase C-terminal domain-like"/>
    <property type="match status" value="1"/>
</dbReference>
<feature type="domain" description="Acyl-CoA dehydrogenase C-terminal" evidence="4">
    <location>
        <begin position="251"/>
        <end position="363"/>
    </location>
</feature>
<reference evidence="5" key="1">
    <citation type="submission" date="2023-03" db="EMBL/GenBank/DDBJ databases">
        <title>Multiphase analysis and comparison of six strains from genera Psychromarinibacter, Lutimaribacter, and Maritimibacter, including a novel species: Psychromarinibacter sediminicola sp. nov.</title>
        <authorList>
            <person name="Wang Y.-H."/>
            <person name="Ye M.-Q."/>
            <person name="Du Z.-J."/>
        </authorList>
    </citation>
    <scope>NUCLEOTIDE SEQUENCE</scope>
    <source>
        <strain evidence="5">C21-152</strain>
    </source>
</reference>
<keyword evidence="2" id="KW-1133">Transmembrane helix</keyword>
<feature type="domain" description="Acyl-CoA dehydrogenase/oxidase N-terminal" evidence="3">
    <location>
        <begin position="20"/>
        <end position="118"/>
    </location>
</feature>
<evidence type="ECO:0000256" key="1">
    <source>
        <dbReference type="ARBA" id="ARBA00023002"/>
    </source>
</evidence>
<sequence length="386" mass="41676">MTVMEDVGARAPETARIAEIADRLAQEFAQNAAANDSDDCFVGPHYDRLKEEGLSLAGVPAELGGAGAGLRELTDMLRRLAHGCSSTALAFSMHTHQVAFPAWRWHHQEAAKAAVEPLLKRVAAEKLILLSSGGGDWIGGSGKAEPVDGGYRITARKMFVSGAPAGDILMTSAVVEEVDGAKVIHFPCPMAAPEVSVLDTWHTLGMRATGSHDVMIEGLFVPSDKVPVKRPAGEWHPLFFMLGTIAFPLIYAAYLGVAERARDLAVEIATKRAPGQRMYARAGEMETALTAARLGLEHMVQAAERNAPSAETVNQVMTGRRLVEENAIRCVEKAMELAGGPGFYRKAELERLFRDIQAARYHPLQKEVQSDFAGALALGQPIDTIW</sequence>
<dbReference type="Gene3D" id="1.20.140.10">
    <property type="entry name" value="Butyryl-CoA Dehydrogenase, subunit A, domain 3"/>
    <property type="match status" value="1"/>
</dbReference>
<gene>
    <name evidence="5" type="ORF">P1J78_15840</name>
</gene>
<dbReference type="InterPro" id="IPR009100">
    <property type="entry name" value="AcylCoA_DH/oxidase_NM_dom_sf"/>
</dbReference>
<dbReference type="Pfam" id="PF02771">
    <property type="entry name" value="Acyl-CoA_dh_N"/>
    <property type="match status" value="1"/>
</dbReference>
<name>A0AAE3T9H6_9RHOB</name>
<accession>A0AAE3T9H6</accession>
<dbReference type="AlphaFoldDB" id="A0AAE3T9H6"/>
<protein>
    <submittedName>
        <fullName evidence="5">Acyl-CoA dehydrogenase family protein</fullName>
    </submittedName>
</protein>
<dbReference type="SUPFAM" id="SSF56645">
    <property type="entry name" value="Acyl-CoA dehydrogenase NM domain-like"/>
    <property type="match status" value="1"/>
</dbReference>
<dbReference type="GO" id="GO:0050660">
    <property type="term" value="F:flavin adenine dinucleotide binding"/>
    <property type="evidence" value="ECO:0007669"/>
    <property type="project" value="InterPro"/>
</dbReference>
<dbReference type="Pfam" id="PF08028">
    <property type="entry name" value="Acyl-CoA_dh_2"/>
    <property type="match status" value="1"/>
</dbReference>
<keyword evidence="1" id="KW-0560">Oxidoreductase</keyword>
<keyword evidence="2" id="KW-0812">Transmembrane</keyword>
<organism evidence="5 6">
    <name type="scientific">Psychromarinibacter sediminicola</name>
    <dbReference type="NCBI Taxonomy" id="3033385"/>
    <lineage>
        <taxon>Bacteria</taxon>
        <taxon>Pseudomonadati</taxon>
        <taxon>Pseudomonadota</taxon>
        <taxon>Alphaproteobacteria</taxon>
        <taxon>Rhodobacterales</taxon>
        <taxon>Paracoccaceae</taxon>
        <taxon>Psychromarinibacter</taxon>
    </lineage>
</organism>
<proteinExistence type="predicted"/>
<dbReference type="PIRSF" id="PIRSF016578">
    <property type="entry name" value="HsaA"/>
    <property type="match status" value="1"/>
</dbReference>
<dbReference type="PANTHER" id="PTHR43884:SF25">
    <property type="entry name" value="ACYL-COA DEHYDROGENASE YDBM-RELATED"/>
    <property type="match status" value="1"/>
</dbReference>
<dbReference type="EMBL" id="JARGYC010000044">
    <property type="protein sequence ID" value="MDF0602212.1"/>
    <property type="molecule type" value="Genomic_DNA"/>
</dbReference>
<keyword evidence="2" id="KW-0472">Membrane</keyword>
<comment type="caution">
    <text evidence="5">The sequence shown here is derived from an EMBL/GenBank/DDBJ whole genome shotgun (WGS) entry which is preliminary data.</text>
</comment>
<dbReference type="RefSeq" id="WP_275568343.1">
    <property type="nucleotide sequence ID" value="NZ_JARGYC010000044.1"/>
</dbReference>
<dbReference type="GO" id="GO:0003995">
    <property type="term" value="F:acyl-CoA dehydrogenase activity"/>
    <property type="evidence" value="ECO:0007669"/>
    <property type="project" value="TreeGrafter"/>
</dbReference>
<dbReference type="InterPro" id="IPR046373">
    <property type="entry name" value="Acyl-CoA_Oxase/DH_mid-dom_sf"/>
</dbReference>
<keyword evidence="6" id="KW-1185">Reference proteome</keyword>
<dbReference type="Gene3D" id="1.10.540.10">
    <property type="entry name" value="Acyl-CoA dehydrogenase/oxidase, N-terminal domain"/>
    <property type="match status" value="1"/>
</dbReference>
<dbReference type="InterPro" id="IPR013107">
    <property type="entry name" value="Acyl-CoA_DH_C"/>
</dbReference>
<dbReference type="PANTHER" id="PTHR43884">
    <property type="entry name" value="ACYL-COA DEHYDROGENASE"/>
    <property type="match status" value="1"/>
</dbReference>
<dbReference type="InterPro" id="IPR037069">
    <property type="entry name" value="AcylCoA_DH/ox_N_sf"/>
</dbReference>
<evidence type="ECO:0000259" key="4">
    <source>
        <dbReference type="Pfam" id="PF08028"/>
    </source>
</evidence>
<evidence type="ECO:0000313" key="6">
    <source>
        <dbReference type="Proteomes" id="UP001220964"/>
    </source>
</evidence>
<dbReference type="Gene3D" id="2.40.110.10">
    <property type="entry name" value="Butyryl-CoA Dehydrogenase, subunit A, domain 2"/>
    <property type="match status" value="1"/>
</dbReference>
<feature type="transmembrane region" description="Helical" evidence="2">
    <location>
        <begin position="235"/>
        <end position="257"/>
    </location>
</feature>
<evidence type="ECO:0000313" key="5">
    <source>
        <dbReference type="EMBL" id="MDF0602212.1"/>
    </source>
</evidence>